<accession>A0AAD6KRM0</accession>
<protein>
    <submittedName>
        <fullName evidence="1">Uncharacterized protein</fullName>
    </submittedName>
</protein>
<evidence type="ECO:0000313" key="2">
    <source>
        <dbReference type="Proteomes" id="UP001162972"/>
    </source>
</evidence>
<reference evidence="1 2" key="1">
    <citation type="journal article" date="2023" name="Int. J. Mol. Sci.">
        <title>De Novo Assembly and Annotation of 11 Diverse Shrub Willow (Salix) Genomes Reveals Novel Gene Organization in Sex-Linked Regions.</title>
        <authorList>
            <person name="Hyden B."/>
            <person name="Feng K."/>
            <person name="Yates T.B."/>
            <person name="Jawdy S."/>
            <person name="Cereghino C."/>
            <person name="Smart L.B."/>
            <person name="Muchero W."/>
        </authorList>
    </citation>
    <scope>NUCLEOTIDE SEQUENCE [LARGE SCALE GENOMIC DNA]</scope>
    <source>
        <tissue evidence="1">Shoot tip</tissue>
    </source>
</reference>
<organism evidence="1 2">
    <name type="scientific">Salix udensis</name>
    <dbReference type="NCBI Taxonomy" id="889485"/>
    <lineage>
        <taxon>Eukaryota</taxon>
        <taxon>Viridiplantae</taxon>
        <taxon>Streptophyta</taxon>
        <taxon>Embryophyta</taxon>
        <taxon>Tracheophyta</taxon>
        <taxon>Spermatophyta</taxon>
        <taxon>Magnoliopsida</taxon>
        <taxon>eudicotyledons</taxon>
        <taxon>Gunneridae</taxon>
        <taxon>Pentapetalae</taxon>
        <taxon>rosids</taxon>
        <taxon>fabids</taxon>
        <taxon>Malpighiales</taxon>
        <taxon>Salicaceae</taxon>
        <taxon>Saliceae</taxon>
        <taxon>Salix</taxon>
    </lineage>
</organism>
<name>A0AAD6KRM0_9ROSI</name>
<sequence>MGTSSSLEGLSAGISDRQTTAILTAMSISSSSTSSPRILLSSASLASPACCKCRSQGPKLPPLAVSPKNGSVGSLPVNKTPNIIPKLKTSLLSVYLLKLEISIRLCYNHITKLYFKTGMHQK</sequence>
<keyword evidence="2" id="KW-1185">Reference proteome</keyword>
<proteinExistence type="predicted"/>
<comment type="caution">
    <text evidence="1">The sequence shown here is derived from an EMBL/GenBank/DDBJ whole genome shotgun (WGS) entry which is preliminary data.</text>
</comment>
<dbReference type="AlphaFoldDB" id="A0AAD6KRM0"/>
<dbReference type="Proteomes" id="UP001162972">
    <property type="component" value="Chromosome 1"/>
</dbReference>
<dbReference type="EMBL" id="JAPFFJ010000005">
    <property type="protein sequence ID" value="KAJ6428451.1"/>
    <property type="molecule type" value="Genomic_DNA"/>
</dbReference>
<gene>
    <name evidence="1" type="ORF">OIU84_023810</name>
</gene>
<evidence type="ECO:0000313" key="1">
    <source>
        <dbReference type="EMBL" id="KAJ6428451.1"/>
    </source>
</evidence>